<organism evidence="5 6">
    <name type="scientific">Anaerostipes hadrus</name>
    <dbReference type="NCBI Taxonomy" id="649756"/>
    <lineage>
        <taxon>Bacteria</taxon>
        <taxon>Bacillati</taxon>
        <taxon>Bacillota</taxon>
        <taxon>Clostridia</taxon>
        <taxon>Lachnospirales</taxon>
        <taxon>Lachnospiraceae</taxon>
        <taxon>Anaerostipes</taxon>
    </lineage>
</organism>
<dbReference type="AlphaFoldDB" id="A0AAQ3JH20"/>
<dbReference type="InterPro" id="IPR029052">
    <property type="entry name" value="Metallo-depent_PP-like"/>
</dbReference>
<keyword evidence="3" id="KW-0472">Membrane</keyword>
<evidence type="ECO:0000313" key="5">
    <source>
        <dbReference type="EMBL" id="WMD15935.1"/>
    </source>
</evidence>
<gene>
    <name evidence="5" type="ORF">RBI15_11195</name>
</gene>
<dbReference type="RefSeq" id="WP_243254094.1">
    <property type="nucleotide sequence ID" value="NZ_CP132968.1"/>
</dbReference>
<protein>
    <submittedName>
        <fullName evidence="5">Metallophosphoesterase</fullName>
    </submittedName>
</protein>
<evidence type="ECO:0000256" key="1">
    <source>
        <dbReference type="ARBA" id="ARBA00022723"/>
    </source>
</evidence>
<dbReference type="PANTHER" id="PTHR31302:SF31">
    <property type="entry name" value="PHOSPHODIESTERASE YAEI"/>
    <property type="match status" value="1"/>
</dbReference>
<dbReference type="Proteomes" id="UP001243496">
    <property type="component" value="Chromosome"/>
</dbReference>
<dbReference type="EMBL" id="CP132968">
    <property type="protein sequence ID" value="WMD15935.1"/>
    <property type="molecule type" value="Genomic_DNA"/>
</dbReference>
<sequence length="290" mass="32984">MKKSVRIAAMIFAIFAILIAVEIIISYKCLTVTDYKIKSDKIKETTKIVLISDLHNSQFGSKNKRLLDKIQKQDPDLILMDGDMLNEDGKNAQTAVELIRELKKTAPVYYALGNHEIAYRQRRDKNLYQKLQKAGSKVVEKEYEDIKVRGNKIRIGGLYEYAFAVDGAGNMDKKSIPSKVRDFLMDFEDTDTFKIMLSHRPDSFVFGQAADTWKINLVVSGHVHGGQVRIPGKGGLYGGDQGWFPEYTDGIHHFKAVNHMIITRGLGSDKEKLPRFHNIPEIVVIRLEKR</sequence>
<evidence type="ECO:0000256" key="2">
    <source>
        <dbReference type="ARBA" id="ARBA00022801"/>
    </source>
</evidence>
<dbReference type="PANTHER" id="PTHR31302">
    <property type="entry name" value="TRANSMEMBRANE PROTEIN WITH METALLOPHOSPHOESTERASE DOMAIN-RELATED"/>
    <property type="match status" value="1"/>
</dbReference>
<dbReference type="InterPro" id="IPR051158">
    <property type="entry name" value="Metallophosphoesterase_sf"/>
</dbReference>
<dbReference type="InterPro" id="IPR004843">
    <property type="entry name" value="Calcineurin-like_PHP"/>
</dbReference>
<feature type="domain" description="Calcineurin-like phosphoesterase" evidence="4">
    <location>
        <begin position="47"/>
        <end position="225"/>
    </location>
</feature>
<dbReference type="GO" id="GO:0008758">
    <property type="term" value="F:UDP-2,3-diacylglucosamine hydrolase activity"/>
    <property type="evidence" value="ECO:0007669"/>
    <property type="project" value="TreeGrafter"/>
</dbReference>
<keyword evidence="3" id="KW-1133">Transmembrane helix</keyword>
<dbReference type="SUPFAM" id="SSF56300">
    <property type="entry name" value="Metallo-dependent phosphatases"/>
    <property type="match status" value="1"/>
</dbReference>
<evidence type="ECO:0000256" key="3">
    <source>
        <dbReference type="SAM" id="Phobius"/>
    </source>
</evidence>
<evidence type="ECO:0000313" key="6">
    <source>
        <dbReference type="Proteomes" id="UP001243496"/>
    </source>
</evidence>
<keyword evidence="1" id="KW-0479">Metal-binding</keyword>
<dbReference type="Gene3D" id="3.60.21.10">
    <property type="match status" value="1"/>
</dbReference>
<name>A0AAQ3JH20_ANAHA</name>
<dbReference type="GeneID" id="92741963"/>
<proteinExistence type="predicted"/>
<reference evidence="5" key="1">
    <citation type="submission" date="2023-08" db="EMBL/GenBank/DDBJ databases">
        <title>Complete Genome Sequences of butyrate producing Anaerostipes hadrus strains BA1 and GIF7 isolated from the terminal ileum of a healthy lean male.</title>
        <authorList>
            <person name="Low A."/>
            <person name="Sheludchenko M."/>
            <person name="Cheng H.E."/>
            <person name="Koh X.Q."/>
            <person name="Lee J."/>
        </authorList>
    </citation>
    <scope>NUCLEOTIDE SEQUENCE</scope>
    <source>
        <strain evidence="5">BA1</strain>
    </source>
</reference>
<feature type="transmembrane region" description="Helical" evidence="3">
    <location>
        <begin position="7"/>
        <end position="27"/>
    </location>
</feature>
<dbReference type="GO" id="GO:0009245">
    <property type="term" value="P:lipid A biosynthetic process"/>
    <property type="evidence" value="ECO:0007669"/>
    <property type="project" value="TreeGrafter"/>
</dbReference>
<keyword evidence="3" id="KW-0812">Transmembrane</keyword>
<keyword evidence="2" id="KW-0378">Hydrolase</keyword>
<accession>A0AAQ3JH20</accession>
<dbReference type="GO" id="GO:0046872">
    <property type="term" value="F:metal ion binding"/>
    <property type="evidence" value="ECO:0007669"/>
    <property type="project" value="UniProtKB-KW"/>
</dbReference>
<dbReference type="Pfam" id="PF00149">
    <property type="entry name" value="Metallophos"/>
    <property type="match status" value="1"/>
</dbReference>
<dbReference type="GO" id="GO:0016020">
    <property type="term" value="C:membrane"/>
    <property type="evidence" value="ECO:0007669"/>
    <property type="project" value="GOC"/>
</dbReference>
<evidence type="ECO:0000259" key="4">
    <source>
        <dbReference type="Pfam" id="PF00149"/>
    </source>
</evidence>